<sequence>MDWKALFNDVRMKDKEVILIVGEDDSYLATLKESVLQFGYDCYAANSSTDGIQKAFECSPDLIIYHACPNCFKSFAFFNIVKESWLTFDIPFVVISEDVDLENIQFALEMGVDGVFDKPLRLCDLQRIIDVRVKKYVRMKRESERIFLKSFDQVSFPIVIYDTDFYIVNANNSFRNIFNIDGKCFVWDVVGVDRSILQRLSYKIFAGNESREELSLRVKRCGSYEEYNLVFSSLNTLFAKRSALIVFQKTNVSGLLGNIDIPNLIDMSNDPELKNAVLNRGSFLLGQKYTSDGICYRGGVGGANELIFTKRQLEVLELSILGLPMKQIADKLCISEKTVEKYRASLMEKTGSKNIIELVLFAIKNKFVQV</sequence>
<dbReference type="PROSITE" id="PS50043">
    <property type="entry name" value="HTH_LUXR_2"/>
    <property type="match status" value="1"/>
</dbReference>
<dbReference type="InterPro" id="IPR001789">
    <property type="entry name" value="Sig_transdc_resp-reg_receiver"/>
</dbReference>
<dbReference type="InterPro" id="IPR016032">
    <property type="entry name" value="Sig_transdc_resp-reg_C-effctor"/>
</dbReference>
<dbReference type="SMART" id="SM00421">
    <property type="entry name" value="HTH_LUXR"/>
    <property type="match status" value="1"/>
</dbReference>
<dbReference type="PROSITE" id="PS50110">
    <property type="entry name" value="RESPONSE_REGULATORY"/>
    <property type="match status" value="1"/>
</dbReference>
<evidence type="ECO:0000256" key="1">
    <source>
        <dbReference type="ARBA" id="ARBA00023125"/>
    </source>
</evidence>
<evidence type="ECO:0000313" key="5">
    <source>
        <dbReference type="EMBL" id="TCN66775.1"/>
    </source>
</evidence>
<dbReference type="PRINTS" id="PR00038">
    <property type="entry name" value="HTHLUXR"/>
</dbReference>
<comment type="caution">
    <text evidence="2">Lacks conserved residue(s) required for the propagation of feature annotation.</text>
</comment>
<accession>A0A4R2EF88</accession>
<dbReference type="CDD" id="cd00156">
    <property type="entry name" value="REC"/>
    <property type="match status" value="1"/>
</dbReference>
<feature type="domain" description="HTH luxR-type" evidence="3">
    <location>
        <begin position="301"/>
        <end position="366"/>
    </location>
</feature>
<name>A0A4R2EF88_9BACT</name>
<dbReference type="GO" id="GO:0003677">
    <property type="term" value="F:DNA binding"/>
    <property type="evidence" value="ECO:0007669"/>
    <property type="project" value="UniProtKB-KW"/>
</dbReference>
<dbReference type="Pfam" id="PF00196">
    <property type="entry name" value="GerE"/>
    <property type="match status" value="1"/>
</dbReference>
<dbReference type="CDD" id="cd06170">
    <property type="entry name" value="LuxR_C_like"/>
    <property type="match status" value="1"/>
</dbReference>
<dbReference type="EMBL" id="SLWB01000008">
    <property type="protein sequence ID" value="TCN66775.1"/>
    <property type="molecule type" value="Genomic_DNA"/>
</dbReference>
<dbReference type="GO" id="GO:0000160">
    <property type="term" value="P:phosphorelay signal transduction system"/>
    <property type="evidence" value="ECO:0007669"/>
    <property type="project" value="InterPro"/>
</dbReference>
<dbReference type="Gene3D" id="3.40.50.2300">
    <property type="match status" value="1"/>
</dbReference>
<dbReference type="Gene3D" id="1.10.10.10">
    <property type="entry name" value="Winged helix-like DNA-binding domain superfamily/Winged helix DNA-binding domain"/>
    <property type="match status" value="1"/>
</dbReference>
<dbReference type="InterPro" id="IPR000792">
    <property type="entry name" value="Tscrpt_reg_LuxR_C"/>
</dbReference>
<keyword evidence="6" id="KW-1185">Reference proteome</keyword>
<proteinExistence type="predicted"/>
<organism evidence="5 6">
    <name type="scientific">Acetobacteroides hydrogenigenes</name>
    <dbReference type="NCBI Taxonomy" id="979970"/>
    <lineage>
        <taxon>Bacteria</taxon>
        <taxon>Pseudomonadati</taxon>
        <taxon>Bacteroidota</taxon>
        <taxon>Bacteroidia</taxon>
        <taxon>Bacteroidales</taxon>
        <taxon>Rikenellaceae</taxon>
        <taxon>Acetobacteroides</taxon>
    </lineage>
</organism>
<evidence type="ECO:0000259" key="3">
    <source>
        <dbReference type="PROSITE" id="PS50043"/>
    </source>
</evidence>
<evidence type="ECO:0000313" key="6">
    <source>
        <dbReference type="Proteomes" id="UP000294830"/>
    </source>
</evidence>
<dbReference type="GO" id="GO:0006355">
    <property type="term" value="P:regulation of DNA-templated transcription"/>
    <property type="evidence" value="ECO:0007669"/>
    <property type="project" value="InterPro"/>
</dbReference>
<comment type="caution">
    <text evidence="5">The sequence shown here is derived from an EMBL/GenBank/DDBJ whole genome shotgun (WGS) entry which is preliminary data.</text>
</comment>
<dbReference type="SUPFAM" id="SSF46894">
    <property type="entry name" value="C-terminal effector domain of the bipartite response regulators"/>
    <property type="match status" value="1"/>
</dbReference>
<dbReference type="Proteomes" id="UP000294830">
    <property type="component" value="Unassembled WGS sequence"/>
</dbReference>
<keyword evidence="1" id="KW-0238">DNA-binding</keyword>
<dbReference type="SUPFAM" id="SSF52172">
    <property type="entry name" value="CheY-like"/>
    <property type="match status" value="1"/>
</dbReference>
<gene>
    <name evidence="5" type="ORF">CLV25_108114</name>
</gene>
<dbReference type="InterPro" id="IPR036388">
    <property type="entry name" value="WH-like_DNA-bd_sf"/>
</dbReference>
<dbReference type="AlphaFoldDB" id="A0A4R2EF88"/>
<evidence type="ECO:0000259" key="4">
    <source>
        <dbReference type="PROSITE" id="PS50110"/>
    </source>
</evidence>
<dbReference type="InterPro" id="IPR011006">
    <property type="entry name" value="CheY-like_superfamily"/>
</dbReference>
<evidence type="ECO:0000256" key="2">
    <source>
        <dbReference type="PROSITE-ProRule" id="PRU00169"/>
    </source>
</evidence>
<protein>
    <submittedName>
        <fullName evidence="5">Regulatory LuxR family protein</fullName>
    </submittedName>
</protein>
<reference evidence="5 6" key="1">
    <citation type="submission" date="2019-03" db="EMBL/GenBank/DDBJ databases">
        <title>Genomic Encyclopedia of Archaeal and Bacterial Type Strains, Phase II (KMG-II): from individual species to whole genera.</title>
        <authorList>
            <person name="Goeker M."/>
        </authorList>
    </citation>
    <scope>NUCLEOTIDE SEQUENCE [LARGE SCALE GENOMIC DNA]</scope>
    <source>
        <strain evidence="5 6">RL-C</strain>
    </source>
</reference>
<feature type="domain" description="Response regulatory" evidence="4">
    <location>
        <begin position="17"/>
        <end position="133"/>
    </location>
</feature>